<feature type="domain" description="Carboxymuconolactone decarboxylase-like" evidence="1">
    <location>
        <begin position="25"/>
        <end position="103"/>
    </location>
</feature>
<keyword evidence="2" id="KW-0560">Oxidoreductase</keyword>
<evidence type="ECO:0000313" key="3">
    <source>
        <dbReference type="Proteomes" id="UP000565576"/>
    </source>
</evidence>
<comment type="caution">
    <text evidence="2">The sequence shown here is derived from an EMBL/GenBank/DDBJ whole genome shotgun (WGS) entry which is preliminary data.</text>
</comment>
<reference evidence="2 3" key="1">
    <citation type="submission" date="2020-08" db="EMBL/GenBank/DDBJ databases">
        <title>Genomic Encyclopedia of Type Strains, Phase IV (KMG-V): Genome sequencing to study the core and pangenomes of soil and plant-associated prokaryotes.</title>
        <authorList>
            <person name="Whitman W."/>
        </authorList>
    </citation>
    <scope>NUCLEOTIDE SEQUENCE [LARGE SCALE GENOMIC DNA]</scope>
    <source>
        <strain evidence="2 3">SEMIA 4060</strain>
    </source>
</reference>
<gene>
    <name evidence="2" type="ORF">GGD46_004128</name>
</gene>
<dbReference type="InterPro" id="IPR004675">
    <property type="entry name" value="AhpD_core"/>
</dbReference>
<organism evidence="2 3">
    <name type="scientific">Rhizobium lusitanum</name>
    <dbReference type="NCBI Taxonomy" id="293958"/>
    <lineage>
        <taxon>Bacteria</taxon>
        <taxon>Pseudomonadati</taxon>
        <taxon>Pseudomonadota</taxon>
        <taxon>Alphaproteobacteria</taxon>
        <taxon>Hyphomicrobiales</taxon>
        <taxon>Rhizobiaceae</taxon>
        <taxon>Rhizobium/Agrobacterium group</taxon>
        <taxon>Rhizobium</taxon>
    </lineage>
</organism>
<dbReference type="EMBL" id="JACHBG010000010">
    <property type="protein sequence ID" value="MBB6486829.1"/>
    <property type="molecule type" value="Genomic_DNA"/>
</dbReference>
<accession>A0A7X0ITE7</accession>
<keyword evidence="2" id="KW-0575">Peroxidase</keyword>
<evidence type="ECO:0000313" key="2">
    <source>
        <dbReference type="EMBL" id="MBB6486829.1"/>
    </source>
</evidence>
<evidence type="ECO:0000259" key="1">
    <source>
        <dbReference type="Pfam" id="PF02627"/>
    </source>
</evidence>
<dbReference type="PANTHER" id="PTHR33930:SF2">
    <property type="entry name" value="BLR3452 PROTEIN"/>
    <property type="match status" value="1"/>
</dbReference>
<dbReference type="NCBIfam" id="TIGR00778">
    <property type="entry name" value="ahpD_dom"/>
    <property type="match status" value="1"/>
</dbReference>
<dbReference type="Gene3D" id="1.20.1290.10">
    <property type="entry name" value="AhpD-like"/>
    <property type="match status" value="1"/>
</dbReference>
<dbReference type="Proteomes" id="UP000565576">
    <property type="component" value="Unassembled WGS sequence"/>
</dbReference>
<dbReference type="PANTHER" id="PTHR33930">
    <property type="entry name" value="ALKYL HYDROPEROXIDE REDUCTASE AHPD"/>
    <property type="match status" value="1"/>
</dbReference>
<dbReference type="InterPro" id="IPR029032">
    <property type="entry name" value="AhpD-like"/>
</dbReference>
<dbReference type="GO" id="GO:0051920">
    <property type="term" value="F:peroxiredoxin activity"/>
    <property type="evidence" value="ECO:0007669"/>
    <property type="project" value="InterPro"/>
</dbReference>
<sequence length="119" mass="12105">MHMMDWNGYRSQVVAGVGDVAKLSPDTVKGYAQLSAANAKNGHFDAKTRELIALAVAVTLRCDGCITVHTAAAKKAGATASEIAEALGVAISVNAGAALVYTTRTLDAFAAAAEANDPA</sequence>
<dbReference type="SUPFAM" id="SSF69118">
    <property type="entry name" value="AhpD-like"/>
    <property type="match status" value="1"/>
</dbReference>
<proteinExistence type="predicted"/>
<dbReference type="AlphaFoldDB" id="A0A7X0ITE7"/>
<protein>
    <submittedName>
        <fullName evidence="2">AhpD family alkylhydroperoxidase</fullName>
    </submittedName>
</protein>
<dbReference type="RefSeq" id="WP_184707154.1">
    <property type="nucleotide sequence ID" value="NZ_JACHBG010000010.1"/>
</dbReference>
<dbReference type="InterPro" id="IPR003779">
    <property type="entry name" value="CMD-like"/>
</dbReference>
<name>A0A7X0ITE7_9HYPH</name>
<dbReference type="Pfam" id="PF02627">
    <property type="entry name" value="CMD"/>
    <property type="match status" value="1"/>
</dbReference>